<dbReference type="Proteomes" id="UP001139344">
    <property type="component" value="Unassembled WGS sequence"/>
</dbReference>
<dbReference type="RefSeq" id="WP_240097147.1">
    <property type="nucleotide sequence ID" value="NZ_JAJSON010000015.1"/>
</dbReference>
<protein>
    <submittedName>
        <fullName evidence="1">Uncharacterized protein</fullName>
    </submittedName>
</protein>
<name>A0A9X2A6M9_9FLAO</name>
<evidence type="ECO:0000313" key="2">
    <source>
        <dbReference type="Proteomes" id="UP001139344"/>
    </source>
</evidence>
<keyword evidence="2" id="KW-1185">Reference proteome</keyword>
<reference evidence="1" key="1">
    <citation type="submission" date="2021-12" db="EMBL/GenBank/DDBJ databases">
        <title>Description of Gramella crocea sp. nov., a new bacterium isolated from activated sludge.</title>
        <authorList>
            <person name="Zhang X."/>
        </authorList>
    </citation>
    <scope>NUCLEOTIDE SEQUENCE</scope>
    <source>
        <strain evidence="1">YB25</strain>
    </source>
</reference>
<accession>A0A9X2A6M9</accession>
<comment type="caution">
    <text evidence="1">The sequence shown here is derived from an EMBL/GenBank/DDBJ whole genome shotgun (WGS) entry which is preliminary data.</text>
</comment>
<gene>
    <name evidence="1" type="ORF">LU635_05800</name>
</gene>
<evidence type="ECO:0000313" key="1">
    <source>
        <dbReference type="EMBL" id="MCG9971146.1"/>
    </source>
</evidence>
<dbReference type="EMBL" id="JAJSON010000015">
    <property type="protein sequence ID" value="MCG9971146.1"/>
    <property type="molecule type" value="Genomic_DNA"/>
</dbReference>
<organism evidence="1 2">
    <name type="scientific">Christiangramia crocea</name>
    <dbReference type="NCBI Taxonomy" id="2904124"/>
    <lineage>
        <taxon>Bacteria</taxon>
        <taxon>Pseudomonadati</taxon>
        <taxon>Bacteroidota</taxon>
        <taxon>Flavobacteriia</taxon>
        <taxon>Flavobacteriales</taxon>
        <taxon>Flavobacteriaceae</taxon>
        <taxon>Christiangramia</taxon>
    </lineage>
</organism>
<dbReference type="AlphaFoldDB" id="A0A9X2A6M9"/>
<proteinExistence type="predicted"/>
<sequence length="99" mass="10761">MKLFSKIAIGIIILFSSCGTGNTDKGQQYSGIIEPTGITSYQYGTHTLDTGDEFYALKSEVIDLSQYEGKKVTITATEIEGYPVDGGPVYLNVTKVKNQ</sequence>
<dbReference type="PROSITE" id="PS51257">
    <property type="entry name" value="PROKAR_LIPOPROTEIN"/>
    <property type="match status" value="1"/>
</dbReference>